<dbReference type="eggNOG" id="KOG0417">
    <property type="taxonomic scope" value="Eukaryota"/>
</dbReference>
<dbReference type="CDD" id="cd23815">
    <property type="entry name" value="UBCc_SpUBC14-like"/>
    <property type="match status" value="1"/>
</dbReference>
<dbReference type="InterPro" id="IPR000608">
    <property type="entry name" value="UBC"/>
</dbReference>
<feature type="domain" description="UBC core" evidence="2">
    <location>
        <begin position="2"/>
        <end position="178"/>
    </location>
</feature>
<accession>R9PDF9</accession>
<dbReference type="HOGENOM" id="CLU_030988_13_3_1"/>
<dbReference type="PANTHER" id="PTHR24067">
    <property type="entry name" value="UBIQUITIN-CONJUGATING ENZYME E2"/>
    <property type="match status" value="1"/>
</dbReference>
<proteinExistence type="predicted"/>
<dbReference type="Proteomes" id="UP000014071">
    <property type="component" value="Unassembled WGS sequence"/>
</dbReference>
<evidence type="ECO:0000259" key="2">
    <source>
        <dbReference type="PROSITE" id="PS50127"/>
    </source>
</evidence>
<gene>
    <name evidence="3" type="ORF">PHSY_007000</name>
</gene>
<dbReference type="GeneID" id="24112265"/>
<dbReference type="AlphaFoldDB" id="R9PDF9"/>
<dbReference type="SMART" id="SM00212">
    <property type="entry name" value="UBCc"/>
    <property type="match status" value="1"/>
</dbReference>
<dbReference type="STRING" id="1305764.R9PDF9"/>
<protein>
    <recommendedName>
        <fullName evidence="2">UBC core domain-containing protein</fullName>
    </recommendedName>
</protein>
<dbReference type="PROSITE" id="PS50127">
    <property type="entry name" value="UBC_2"/>
    <property type="match status" value="1"/>
</dbReference>
<dbReference type="InterPro" id="IPR016135">
    <property type="entry name" value="UBQ-conjugating_enzyme/RWD"/>
</dbReference>
<dbReference type="Pfam" id="PF00179">
    <property type="entry name" value="UQ_con"/>
    <property type="match status" value="2"/>
</dbReference>
<keyword evidence="4" id="KW-1185">Reference proteome</keyword>
<dbReference type="SUPFAM" id="SSF54495">
    <property type="entry name" value="UBC-like"/>
    <property type="match status" value="1"/>
</dbReference>
<sequence>MASSKRIGKELADLTKEPISGITVEPKEDNIYKWVAKLQGPAKSPYAGGTFLVDMDFPIEYPFKSPKVKFNTRIYHPNIDESGSESQCHNVVRGKVGSALTDFLEFDAGYDADLCVGILKSEAWKPSTKAVTILLSILQLLEEPNPDDALVASIAELYNTDKAKFDKTAQEYTKKMKACNGIDFFVPDLDLAHSFEEDA</sequence>
<evidence type="ECO:0000313" key="3">
    <source>
        <dbReference type="EMBL" id="GAC99399.1"/>
    </source>
</evidence>
<dbReference type="Gene3D" id="3.10.110.10">
    <property type="entry name" value="Ubiquitin Conjugating Enzyme"/>
    <property type="match status" value="1"/>
</dbReference>
<dbReference type="RefSeq" id="XP_012192986.1">
    <property type="nucleotide sequence ID" value="XM_012337596.1"/>
</dbReference>
<keyword evidence="1" id="KW-0833">Ubl conjugation pathway</keyword>
<evidence type="ECO:0000313" key="4">
    <source>
        <dbReference type="Proteomes" id="UP000014071"/>
    </source>
</evidence>
<name>R9PDF9_PSEHS</name>
<dbReference type="EMBL" id="DF238831">
    <property type="protein sequence ID" value="GAC99399.1"/>
    <property type="molecule type" value="Genomic_DNA"/>
</dbReference>
<evidence type="ECO:0000256" key="1">
    <source>
        <dbReference type="ARBA" id="ARBA00022786"/>
    </source>
</evidence>
<dbReference type="InterPro" id="IPR050113">
    <property type="entry name" value="Ub_conjugating_enzyme"/>
</dbReference>
<organism evidence="3 4">
    <name type="scientific">Pseudozyma hubeiensis (strain SY62)</name>
    <name type="common">Yeast</name>
    <dbReference type="NCBI Taxonomy" id="1305764"/>
    <lineage>
        <taxon>Eukaryota</taxon>
        <taxon>Fungi</taxon>
        <taxon>Dikarya</taxon>
        <taxon>Basidiomycota</taxon>
        <taxon>Ustilaginomycotina</taxon>
        <taxon>Ustilaginomycetes</taxon>
        <taxon>Ustilaginales</taxon>
        <taxon>Ustilaginaceae</taxon>
        <taxon>Pseudozyma</taxon>
    </lineage>
</organism>
<reference evidence="4" key="1">
    <citation type="journal article" date="2013" name="Genome Announc.">
        <title>Draft genome sequence of the basidiomycetous yeast-like fungus Pseudozyma hubeiensis SY62, which produces an abundant amount of the biosurfactant mannosylerythritol lipids.</title>
        <authorList>
            <person name="Konishi M."/>
            <person name="Hatada Y."/>
            <person name="Horiuchi J."/>
        </authorList>
    </citation>
    <scope>NUCLEOTIDE SEQUENCE [LARGE SCALE GENOMIC DNA]</scope>
    <source>
        <strain evidence="4">SY62</strain>
    </source>
</reference>
<dbReference type="OrthoDB" id="9978460at2759"/>